<dbReference type="PROSITE" id="PS00479">
    <property type="entry name" value="ZF_DAG_PE_1"/>
    <property type="match status" value="1"/>
</dbReference>
<dbReference type="PROSITE" id="PS50081">
    <property type="entry name" value="ZF_DAG_PE_2"/>
    <property type="match status" value="2"/>
</dbReference>
<dbReference type="CDD" id="cd17318">
    <property type="entry name" value="MFS_SLC17"/>
    <property type="match status" value="1"/>
</dbReference>
<feature type="transmembrane region" description="Helical" evidence="18">
    <location>
        <begin position="12"/>
        <end position="31"/>
    </location>
</feature>
<dbReference type="PROSITE" id="PS51257">
    <property type="entry name" value="PROKAR_LIPOPROTEIN"/>
    <property type="match status" value="1"/>
</dbReference>
<name>A0A818KI98_9BILA</name>
<evidence type="ECO:0000256" key="1">
    <source>
        <dbReference type="ARBA" id="ARBA00004141"/>
    </source>
</evidence>
<keyword evidence="15 18" id="KW-0472">Membrane</keyword>
<feature type="region of interest" description="Disordered" evidence="17">
    <location>
        <begin position="996"/>
        <end position="1015"/>
    </location>
</feature>
<dbReference type="PANTHER" id="PTHR11662">
    <property type="entry name" value="SOLUTE CARRIER FAMILY 17"/>
    <property type="match status" value="1"/>
</dbReference>
<feature type="transmembrane region" description="Helical" evidence="18">
    <location>
        <begin position="723"/>
        <end position="743"/>
    </location>
</feature>
<dbReference type="Pfam" id="PF00781">
    <property type="entry name" value="DAGK_cat"/>
    <property type="match status" value="1"/>
</dbReference>
<dbReference type="InterPro" id="IPR050382">
    <property type="entry name" value="MFS_Na/Anion_cotransporter"/>
</dbReference>
<dbReference type="SMART" id="SM00046">
    <property type="entry name" value="DAGKc"/>
    <property type="match status" value="1"/>
</dbReference>
<dbReference type="Gene3D" id="3.30.60.20">
    <property type="match status" value="2"/>
</dbReference>
<dbReference type="FunFam" id="1.20.1250.20:FF:000003">
    <property type="entry name" value="Solute carrier family 17 member 3"/>
    <property type="match status" value="1"/>
</dbReference>
<evidence type="ECO:0000256" key="5">
    <source>
        <dbReference type="ARBA" id="ARBA00022692"/>
    </source>
</evidence>
<keyword evidence="11" id="KW-0862">Zinc</keyword>
<evidence type="ECO:0000256" key="9">
    <source>
        <dbReference type="ARBA" id="ARBA00022771"/>
    </source>
</evidence>
<evidence type="ECO:0000256" key="18">
    <source>
        <dbReference type="SAM" id="Phobius"/>
    </source>
</evidence>
<dbReference type="Gene3D" id="1.20.1250.20">
    <property type="entry name" value="MFS general substrate transporter like domains"/>
    <property type="match status" value="2"/>
</dbReference>
<feature type="transmembrane region" description="Helical" evidence="18">
    <location>
        <begin position="958"/>
        <end position="980"/>
    </location>
</feature>
<comment type="caution">
    <text evidence="22">The sequence shown here is derived from an EMBL/GenBank/DDBJ whole genome shotgun (WGS) entry which is preliminary data.</text>
</comment>
<dbReference type="FunFam" id="3.30.60.20:FF:000002">
    <property type="entry name" value="Diacylglycerol kinase"/>
    <property type="match status" value="1"/>
</dbReference>
<dbReference type="SMART" id="SM00045">
    <property type="entry name" value="DAGKa"/>
    <property type="match status" value="1"/>
</dbReference>
<proteinExistence type="inferred from homology"/>
<dbReference type="Gene3D" id="2.60.200.40">
    <property type="match status" value="1"/>
</dbReference>
<dbReference type="Pfam" id="PF00609">
    <property type="entry name" value="DAGK_acc"/>
    <property type="match status" value="1"/>
</dbReference>
<dbReference type="SUPFAM" id="SSF103473">
    <property type="entry name" value="MFS general substrate transporter"/>
    <property type="match status" value="1"/>
</dbReference>
<dbReference type="GO" id="GO:0015293">
    <property type="term" value="F:symporter activity"/>
    <property type="evidence" value="ECO:0007669"/>
    <property type="project" value="UniProtKB-KW"/>
</dbReference>
<feature type="transmembrane region" description="Helical" evidence="18">
    <location>
        <begin position="629"/>
        <end position="649"/>
    </location>
</feature>
<dbReference type="SUPFAM" id="SSF57889">
    <property type="entry name" value="Cysteine-rich domain"/>
    <property type="match status" value="2"/>
</dbReference>
<keyword evidence="7" id="KW-0677">Repeat</keyword>
<dbReference type="InterPro" id="IPR002219">
    <property type="entry name" value="PKC_DAG/PE"/>
</dbReference>
<dbReference type="Proteomes" id="UP000663865">
    <property type="component" value="Unassembled WGS sequence"/>
</dbReference>
<dbReference type="SUPFAM" id="SSF111331">
    <property type="entry name" value="NAD kinase/diacylglycerol kinase-like"/>
    <property type="match status" value="1"/>
</dbReference>
<dbReference type="GO" id="GO:0005524">
    <property type="term" value="F:ATP binding"/>
    <property type="evidence" value="ECO:0007669"/>
    <property type="project" value="UniProtKB-KW"/>
</dbReference>
<keyword evidence="10 16" id="KW-0418">Kinase</keyword>
<comment type="subcellular location">
    <subcellularLocation>
        <location evidence="1">Membrane</location>
        <topology evidence="1">Multi-pass membrane protein</topology>
    </subcellularLocation>
</comment>
<feature type="transmembrane region" description="Helical" evidence="18">
    <location>
        <begin position="890"/>
        <end position="913"/>
    </location>
</feature>
<dbReference type="InterPro" id="IPR036259">
    <property type="entry name" value="MFS_trans_sf"/>
</dbReference>
<dbReference type="SMART" id="SM00109">
    <property type="entry name" value="C1"/>
    <property type="match status" value="2"/>
</dbReference>
<evidence type="ECO:0000256" key="3">
    <source>
        <dbReference type="ARBA" id="ARBA00022448"/>
    </source>
</evidence>
<dbReference type="InterPro" id="IPR000756">
    <property type="entry name" value="Diacylglycerol_kin_accessory"/>
</dbReference>
<evidence type="ECO:0000256" key="13">
    <source>
        <dbReference type="ARBA" id="ARBA00022847"/>
    </source>
</evidence>
<dbReference type="InterPro" id="IPR016064">
    <property type="entry name" value="NAD/diacylglycerol_kinase_sf"/>
</dbReference>
<accession>A0A818KI98</accession>
<feature type="transmembrane region" description="Helical" evidence="18">
    <location>
        <begin position="655"/>
        <end position="678"/>
    </location>
</feature>
<evidence type="ECO:0000256" key="2">
    <source>
        <dbReference type="ARBA" id="ARBA00009280"/>
    </source>
</evidence>
<keyword evidence="4 16" id="KW-0808">Transferase</keyword>
<dbReference type="AlphaFoldDB" id="A0A818KI98"/>
<dbReference type="Pfam" id="PF07690">
    <property type="entry name" value="MFS_1"/>
    <property type="match status" value="1"/>
</dbReference>
<dbReference type="CDD" id="cd20853">
    <property type="entry name" value="C1_DGKepsilon_typeIII_rpt2"/>
    <property type="match status" value="1"/>
</dbReference>
<sequence>MRIRVLTDDNWSIALFCSIVTGFIVIVSCLTRRRRRYFSHHRLVDDVHHLWPFDEYLIQPTLCNVCSSTLLSGFHCSSCGIYLHERCVRPARRLYHCKHMTGSQEQIQHQWTRGNLPLDSECIICRRPCGAEPRLCDYRCIWCQRIVHDSCMRALPSQCDFGEFQRLIIPPNAVVSRTGNKKIVGYAHSVIERILPCSIDGWCPLLVIGNRKSGGANTDIVLNSFRTYLNSLQVIDISTITPDSILEWCNSLPTVGFYILVCGGDGTVNWILETIENTTPGLKPAVGILPMGTGNDLARILQWGYGEDSAVDVSTYLKKVLTAEVVALDRWSVDITANARHFGVAKTTARHMRMSNYFSVGCDALVTLNFHRRRDKIPEFFASRFVNKLHYFHYGTVDTFLKECKDLQNNVILEMDGRVIENLPALEGICILNIPSWGAGVRVWGAGENIPVQKIDDGLVEVFGIYSSFHIAQMQVGLADPFRIGQARRVTLTLKRRFPCQCDGEPFEEGPCISDIFLFVAPFICSIRVAVAFVGFLGMVAHYSQKISIGMALVCMVNHSSIDPLKNSFNPSVTQINTDCPLLNNTMKIEGPYPWTKNIQGLVLGGYFWGYLITEVPGGYLAGVYGARLIFGGAMIIAGAFSILIPLGARLHWGVVWFLRLIVGLAHGVIWPCMTVIMSHWAPPDERGKLLGFMNAGAQIGNVVTLSIGGLMCSWSFAGGWPLIFYSTGIMGLIWGIFWIFFYTDSPRHQRCISNREKDYIAHATQGQLSNHDKNEFKAPWKAILTSKACWALFITHTCNNWGTYTFLTSIPKYMAEVLKFDIKSNGLLSSLPYIIFWLNINISGAVADMIIRKKILTRTQTRKLFNVLGNLFPALFVIGLAFMTCKTKYFAVALLTIGVTFTGCCYGGGFMLTANDIAPAYAGIIFGISNTFATLPGIISPYIVGALTEKDAYNWRYVFFICAVIYIIGMITFLFIGSGDIQSWAVKRRAESITPEETPLSEPTGDLVSKNLTA</sequence>
<dbReference type="InterPro" id="IPR046349">
    <property type="entry name" value="C1-like_sf"/>
</dbReference>
<dbReference type="FunFam" id="1.20.1250.20:FF:000423">
    <property type="entry name" value="Putative inorganic phosphate cotransporter-like Protein"/>
    <property type="match status" value="1"/>
</dbReference>
<evidence type="ECO:0000256" key="11">
    <source>
        <dbReference type="ARBA" id="ARBA00022833"/>
    </source>
</evidence>
<feature type="transmembrane region" description="Helical" evidence="18">
    <location>
        <begin position="516"/>
        <end position="541"/>
    </location>
</feature>
<dbReference type="PANTHER" id="PTHR11662:SF399">
    <property type="entry name" value="FI19708P1-RELATED"/>
    <property type="match status" value="1"/>
</dbReference>
<dbReference type="EC" id="2.7.1.107" evidence="16"/>
<evidence type="ECO:0000256" key="8">
    <source>
        <dbReference type="ARBA" id="ARBA00022741"/>
    </source>
</evidence>
<keyword evidence="5 18" id="KW-0812">Transmembrane</keyword>
<evidence type="ECO:0000256" key="7">
    <source>
        <dbReference type="ARBA" id="ARBA00022737"/>
    </source>
</evidence>
<dbReference type="GO" id="GO:0007200">
    <property type="term" value="P:phospholipase C-activating G protein-coupled receptor signaling pathway"/>
    <property type="evidence" value="ECO:0007669"/>
    <property type="project" value="InterPro"/>
</dbReference>
<feature type="domain" description="Major facilitator superfamily (MFS) profile" evidence="21">
    <location>
        <begin position="530"/>
        <end position="982"/>
    </location>
</feature>
<dbReference type="InterPro" id="IPR017438">
    <property type="entry name" value="ATP-NAD_kinase_N"/>
</dbReference>
<comment type="catalytic activity">
    <reaction evidence="16">
        <text>a 1,2-diacyl-sn-glycerol + ATP = a 1,2-diacyl-sn-glycero-3-phosphate + ADP + H(+)</text>
        <dbReference type="Rhea" id="RHEA:10272"/>
        <dbReference type="ChEBI" id="CHEBI:15378"/>
        <dbReference type="ChEBI" id="CHEBI:17815"/>
        <dbReference type="ChEBI" id="CHEBI:30616"/>
        <dbReference type="ChEBI" id="CHEBI:58608"/>
        <dbReference type="ChEBI" id="CHEBI:456216"/>
        <dbReference type="EC" id="2.7.1.107"/>
    </reaction>
</comment>
<dbReference type="GO" id="GO:0008270">
    <property type="term" value="F:zinc ion binding"/>
    <property type="evidence" value="ECO:0007669"/>
    <property type="project" value="UniProtKB-KW"/>
</dbReference>
<keyword evidence="6" id="KW-0479">Metal-binding</keyword>
<gene>
    <name evidence="22" type="ORF">KIK155_LOCUS18796</name>
</gene>
<keyword evidence="8 16" id="KW-0547">Nucleotide-binding</keyword>
<evidence type="ECO:0000259" key="21">
    <source>
        <dbReference type="PROSITE" id="PS50850"/>
    </source>
</evidence>
<keyword evidence="9" id="KW-0863">Zinc-finger</keyword>
<evidence type="ECO:0000256" key="17">
    <source>
        <dbReference type="SAM" id="MobiDB-lite"/>
    </source>
</evidence>
<dbReference type="InterPro" id="IPR020846">
    <property type="entry name" value="MFS_dom"/>
</dbReference>
<dbReference type="Pfam" id="PF00130">
    <property type="entry name" value="C1_1"/>
    <property type="match status" value="1"/>
</dbReference>
<dbReference type="Gene3D" id="3.40.50.10330">
    <property type="entry name" value="Probable inorganic polyphosphate/atp-NAD kinase, domain 1"/>
    <property type="match status" value="1"/>
</dbReference>
<dbReference type="InterPro" id="IPR011701">
    <property type="entry name" value="MFS"/>
</dbReference>
<evidence type="ECO:0000256" key="16">
    <source>
        <dbReference type="RuleBase" id="RU361128"/>
    </source>
</evidence>
<feature type="transmembrane region" description="Helical" evidence="18">
    <location>
        <begin position="925"/>
        <end position="946"/>
    </location>
</feature>
<feature type="transmembrane region" description="Helical" evidence="18">
    <location>
        <begin position="602"/>
        <end position="622"/>
    </location>
</feature>
<evidence type="ECO:0000256" key="15">
    <source>
        <dbReference type="ARBA" id="ARBA00023136"/>
    </source>
</evidence>
<protein>
    <recommendedName>
        <fullName evidence="16">Diacylglycerol kinase</fullName>
        <shortName evidence="16">DAG kinase</shortName>
        <ecNumber evidence="16">2.7.1.107</ecNumber>
    </recommendedName>
</protein>
<comment type="similarity">
    <text evidence="2 16">Belongs to the eukaryotic diacylglycerol kinase family.</text>
</comment>
<organism evidence="22 23">
    <name type="scientific">Rotaria socialis</name>
    <dbReference type="NCBI Taxonomy" id="392032"/>
    <lineage>
        <taxon>Eukaryota</taxon>
        <taxon>Metazoa</taxon>
        <taxon>Spiralia</taxon>
        <taxon>Gnathifera</taxon>
        <taxon>Rotifera</taxon>
        <taxon>Eurotatoria</taxon>
        <taxon>Bdelloidea</taxon>
        <taxon>Philodinida</taxon>
        <taxon>Philodinidae</taxon>
        <taxon>Rotaria</taxon>
    </lineage>
</organism>
<dbReference type="GO" id="GO:0006820">
    <property type="term" value="P:monoatomic anion transport"/>
    <property type="evidence" value="ECO:0007669"/>
    <property type="project" value="TreeGrafter"/>
</dbReference>
<feature type="domain" description="DAGKc" evidence="20">
    <location>
        <begin position="200"/>
        <end position="338"/>
    </location>
</feature>
<dbReference type="PROSITE" id="PS50850">
    <property type="entry name" value="MFS"/>
    <property type="match status" value="1"/>
</dbReference>
<reference evidence="22" key="1">
    <citation type="submission" date="2021-02" db="EMBL/GenBank/DDBJ databases">
        <authorList>
            <person name="Nowell W R."/>
        </authorList>
    </citation>
    <scope>NUCLEOTIDE SEQUENCE</scope>
</reference>
<evidence type="ECO:0000313" key="23">
    <source>
        <dbReference type="Proteomes" id="UP000663865"/>
    </source>
</evidence>
<evidence type="ECO:0000256" key="10">
    <source>
        <dbReference type="ARBA" id="ARBA00022777"/>
    </source>
</evidence>
<keyword evidence="13" id="KW-0769">Symport</keyword>
<keyword evidence="14 18" id="KW-1133">Transmembrane helix</keyword>
<evidence type="ECO:0000256" key="4">
    <source>
        <dbReference type="ARBA" id="ARBA00022679"/>
    </source>
</evidence>
<evidence type="ECO:0000256" key="14">
    <source>
        <dbReference type="ARBA" id="ARBA00022989"/>
    </source>
</evidence>
<feature type="domain" description="Phorbol-ester/DAG-type" evidence="19">
    <location>
        <begin position="48"/>
        <end position="97"/>
    </location>
</feature>
<evidence type="ECO:0000256" key="12">
    <source>
        <dbReference type="ARBA" id="ARBA00022840"/>
    </source>
</evidence>
<evidence type="ECO:0000313" key="22">
    <source>
        <dbReference type="EMBL" id="CAF3558118.1"/>
    </source>
</evidence>
<feature type="domain" description="Phorbol-ester/DAG-type" evidence="19">
    <location>
        <begin position="108"/>
        <end position="159"/>
    </location>
</feature>
<feature type="transmembrane region" description="Helical" evidence="18">
    <location>
        <begin position="790"/>
        <end position="811"/>
    </location>
</feature>
<feature type="transmembrane region" description="Helical" evidence="18">
    <location>
        <begin position="831"/>
        <end position="852"/>
    </location>
</feature>
<dbReference type="EMBL" id="CAJNYV010003308">
    <property type="protein sequence ID" value="CAF3558118.1"/>
    <property type="molecule type" value="Genomic_DNA"/>
</dbReference>
<dbReference type="PROSITE" id="PS50146">
    <property type="entry name" value="DAGK"/>
    <property type="match status" value="1"/>
</dbReference>
<keyword evidence="12 16" id="KW-0067">ATP-binding</keyword>
<dbReference type="InterPro" id="IPR001206">
    <property type="entry name" value="Diacylglycerol_kinase_cat_dom"/>
</dbReference>
<evidence type="ECO:0000256" key="6">
    <source>
        <dbReference type="ARBA" id="ARBA00022723"/>
    </source>
</evidence>
<feature type="transmembrane region" description="Helical" evidence="18">
    <location>
        <begin position="864"/>
        <end position="884"/>
    </location>
</feature>
<dbReference type="GO" id="GO:0016020">
    <property type="term" value="C:membrane"/>
    <property type="evidence" value="ECO:0007669"/>
    <property type="project" value="UniProtKB-SubCell"/>
</dbReference>
<evidence type="ECO:0000259" key="19">
    <source>
        <dbReference type="PROSITE" id="PS50081"/>
    </source>
</evidence>
<keyword evidence="3" id="KW-0813">Transport</keyword>
<dbReference type="GO" id="GO:0004143">
    <property type="term" value="F:ATP-dependent diacylglycerol kinase activity"/>
    <property type="evidence" value="ECO:0007669"/>
    <property type="project" value="UniProtKB-EC"/>
</dbReference>
<evidence type="ECO:0000259" key="20">
    <source>
        <dbReference type="PROSITE" id="PS50146"/>
    </source>
</evidence>